<dbReference type="OrthoDB" id="5207264at2759"/>
<sequence length="387" mass="43115">MSRPSLIPATAGWFAALFGKTERGGYAAVKEAFHFDAVRQVLVAPNQEEFDVGVFSRPSVQELRDRVAQLPRRAKRNSTSSHRRRNVTVKHIATPDVMELHGEIECEKALFQAASQMNCLEMVSSGVTPEQGVTGYVYDRTQGPACALVSPAATMYRNYYVPVRLSDGQVQEGQTEEHQLNNLEDFEAVIGNDEHKYFDVINGYVMSTNQQLLRLKERLDGDADLCNQLISTIRIGLHEDVPVLLSARDSCNFRVEHEPHTVTQAYCSALSIAYNYAISHETWEPFESIVLQGMYEATILAGILNAARHNNEHGSKRVFLTLIGGGAYGNDTASIVRAAARAIALHQDFDIEVYVVHYLGVSESIRALLDDELEKQRATLYPNVVDL</sequence>
<dbReference type="InParanoid" id="F2U6G1"/>
<organism evidence="2">
    <name type="scientific">Salpingoeca rosetta (strain ATCC 50818 / BSB-021)</name>
    <dbReference type="NCBI Taxonomy" id="946362"/>
    <lineage>
        <taxon>Eukaryota</taxon>
        <taxon>Choanoflagellata</taxon>
        <taxon>Craspedida</taxon>
        <taxon>Salpingoecidae</taxon>
        <taxon>Salpingoeca</taxon>
    </lineage>
</organism>
<proteinExistence type="predicted"/>
<name>F2U6G1_SALR5</name>
<dbReference type="EMBL" id="GL832962">
    <property type="protein sequence ID" value="EGD83102.1"/>
    <property type="molecule type" value="Genomic_DNA"/>
</dbReference>
<dbReference type="eggNOG" id="ENOG502RZ3W">
    <property type="taxonomic scope" value="Eukaryota"/>
</dbReference>
<dbReference type="PANTHER" id="PTHR35609:SF1">
    <property type="entry name" value="MACRO DOMAIN-CONTAINING PROTEIN"/>
    <property type="match status" value="1"/>
</dbReference>
<accession>F2U6G1</accession>
<dbReference type="GeneID" id="16076047"/>
<reference evidence="1" key="1">
    <citation type="submission" date="2009-08" db="EMBL/GenBank/DDBJ databases">
        <title>Annotation of Salpingoeca rosetta.</title>
        <authorList>
            <consortium name="The Broad Institute Genome Sequencing Platform"/>
            <person name="Russ C."/>
            <person name="Cuomo C."/>
            <person name="Burger G."/>
            <person name="Gray M.W."/>
            <person name="Holland P.W.H."/>
            <person name="King N."/>
            <person name="Lang F.B.F."/>
            <person name="Roger A.J."/>
            <person name="Ruiz-Trillo I."/>
            <person name="Young S.K."/>
            <person name="Zeng Q."/>
            <person name="Gargeya S."/>
            <person name="Alvarado L."/>
            <person name="Berlin A."/>
            <person name="Chapman S.B."/>
            <person name="Chen Z."/>
            <person name="Freedman E."/>
            <person name="Gellesch M."/>
            <person name="Goldberg J."/>
            <person name="Griggs A."/>
            <person name="Gujja S."/>
            <person name="Heilman E."/>
            <person name="Heiman D."/>
            <person name="Howarth C."/>
            <person name="Mehta T."/>
            <person name="Neiman D."/>
            <person name="Pearson M."/>
            <person name="Roberts A."/>
            <person name="Saif S."/>
            <person name="Shea T."/>
            <person name="Shenoy N."/>
            <person name="Sisk P."/>
            <person name="Stolte C."/>
            <person name="Sykes S."/>
            <person name="White J."/>
            <person name="Yandava C."/>
            <person name="Haas B."/>
            <person name="Nusbaum C."/>
            <person name="Birren B."/>
        </authorList>
    </citation>
    <scope>NUCLEOTIDE SEQUENCE [LARGE SCALE GENOMIC DNA]</scope>
    <source>
        <strain evidence="1">ATCC 50818</strain>
    </source>
</reference>
<dbReference type="KEGG" id="sre:PTSG_12068"/>
<evidence type="ECO:0000313" key="2">
    <source>
        <dbReference type="Proteomes" id="UP000007799"/>
    </source>
</evidence>
<dbReference type="OMA" id="FTQGPAC"/>
<gene>
    <name evidence="1" type="ORF">PTSG_12068</name>
</gene>
<dbReference type="AlphaFoldDB" id="F2U6G1"/>
<protein>
    <submittedName>
        <fullName evidence="1">Uncharacterized protein</fullName>
    </submittedName>
</protein>
<dbReference type="PANTHER" id="PTHR35609">
    <property type="entry name" value="MACRO DOMAIN-CONTAINING PROTEIN"/>
    <property type="match status" value="1"/>
</dbReference>
<evidence type="ECO:0000313" key="1">
    <source>
        <dbReference type="EMBL" id="EGD83102.1"/>
    </source>
</evidence>
<keyword evidence="2" id="KW-1185">Reference proteome</keyword>
<dbReference type="RefSeq" id="XP_004995466.1">
    <property type="nucleotide sequence ID" value="XM_004995409.1"/>
</dbReference>
<dbReference type="Proteomes" id="UP000007799">
    <property type="component" value="Unassembled WGS sequence"/>
</dbReference>